<comment type="pathway">
    <text evidence="8">Pyrimidine metabolism; UMP biosynthesis via de novo pathway; (S)-dihydroorotate from bicarbonate: step 1/3.</text>
</comment>
<feature type="binding site" evidence="8">
    <location>
        <position position="310"/>
    </location>
    <ligand>
        <name>L-glutamine</name>
        <dbReference type="ChEBI" id="CHEBI:58359"/>
    </ligand>
</feature>
<comment type="function">
    <text evidence="8">Small subunit of the glutamine-dependent carbamoyl phosphate synthetase (CPSase). CPSase catalyzes the formation of carbamoyl phosphate from the ammonia moiety of glutamine, carbonate, and phosphate donated by ATP, constituting the first step of 2 biosynthetic pathways, one leading to arginine and/or urea and the other to pyrimidine nucleotides. The small subunit (glutamine amidotransferase) binds and cleaves glutamine to supply the large subunit with the substrate ammonia.</text>
</comment>
<feature type="binding site" evidence="8">
    <location>
        <position position="239"/>
    </location>
    <ligand>
        <name>L-glutamine</name>
        <dbReference type="ChEBI" id="CHEBI:58359"/>
    </ligand>
</feature>
<dbReference type="RefSeq" id="WP_067189474.1">
    <property type="nucleotide sequence ID" value="NZ_CP126965.1"/>
</dbReference>
<dbReference type="SUPFAM" id="SSF52317">
    <property type="entry name" value="Class I glutamine amidotransferase-like"/>
    <property type="match status" value="1"/>
</dbReference>
<feature type="active site" evidence="8">
    <location>
        <position position="360"/>
    </location>
</feature>
<dbReference type="SMART" id="SM01097">
    <property type="entry name" value="CPSase_sm_chain"/>
    <property type="match status" value="1"/>
</dbReference>
<keyword evidence="6 8" id="KW-0315">Glutamine amidotransferase</keyword>
<name>A0ABY2K079_9MICC</name>
<dbReference type="NCBIfam" id="TIGR01368">
    <property type="entry name" value="CPSaseIIsmall"/>
    <property type="match status" value="1"/>
</dbReference>
<comment type="subunit">
    <text evidence="8">Composed of two chains; the small (or glutamine) chain promotes the hydrolysis of glutamine to ammonia, which is used by the large (or ammonia) chain to synthesize carbamoyl phosphate. Tetramer of heterodimers (alpha,beta)4.</text>
</comment>
<dbReference type="InterPro" id="IPR029062">
    <property type="entry name" value="Class_I_gatase-like"/>
</dbReference>
<comment type="caution">
    <text evidence="10">The sequence shown here is derived from an EMBL/GenBank/DDBJ whole genome shotgun (WGS) entry which is preliminary data.</text>
</comment>
<dbReference type="HAMAP" id="MF_01209">
    <property type="entry name" value="CPSase_S_chain"/>
    <property type="match status" value="1"/>
</dbReference>
<evidence type="ECO:0000256" key="2">
    <source>
        <dbReference type="ARBA" id="ARBA00007800"/>
    </source>
</evidence>
<evidence type="ECO:0000259" key="9">
    <source>
        <dbReference type="SMART" id="SM01097"/>
    </source>
</evidence>
<gene>
    <name evidence="8" type="primary">carA</name>
    <name evidence="10" type="ORF">E4A49_04940</name>
</gene>
<keyword evidence="4 8" id="KW-0547">Nucleotide-binding</keyword>
<protein>
    <recommendedName>
        <fullName evidence="8">Carbamoyl phosphate synthase small chain</fullName>
        <ecNumber evidence="8">6.3.5.5</ecNumber>
    </recommendedName>
    <alternativeName>
        <fullName evidence="8">Carbamoyl phosphate synthetase glutamine chain</fullName>
    </alternativeName>
</protein>
<dbReference type="Gene3D" id="3.40.50.880">
    <property type="match status" value="1"/>
</dbReference>
<keyword evidence="11" id="KW-1185">Reference proteome</keyword>
<feature type="region of interest" description="CPSase" evidence="8">
    <location>
        <begin position="1"/>
        <end position="186"/>
    </location>
</feature>
<dbReference type="Proteomes" id="UP000297477">
    <property type="component" value="Unassembled WGS sequence"/>
</dbReference>
<dbReference type="Pfam" id="PF00988">
    <property type="entry name" value="CPSase_sm_chain"/>
    <property type="match status" value="1"/>
</dbReference>
<dbReference type="PRINTS" id="PR00097">
    <property type="entry name" value="ANTSNTHASEII"/>
</dbReference>
<dbReference type="Gene3D" id="3.50.30.20">
    <property type="entry name" value="Carbamoyl-phosphate synthase small subunit, N-terminal domain"/>
    <property type="match status" value="1"/>
</dbReference>
<dbReference type="PROSITE" id="PS51273">
    <property type="entry name" value="GATASE_TYPE_1"/>
    <property type="match status" value="1"/>
</dbReference>
<comment type="similarity">
    <text evidence="2 8">Belongs to the CarA family.</text>
</comment>
<feature type="active site" evidence="8">
    <location>
        <position position="358"/>
    </location>
</feature>
<dbReference type="PANTHER" id="PTHR43418:SF7">
    <property type="entry name" value="CARBAMOYL-PHOSPHATE SYNTHASE SMALL CHAIN"/>
    <property type="match status" value="1"/>
</dbReference>
<dbReference type="InterPro" id="IPR050472">
    <property type="entry name" value="Anth_synth/Amidotransfase"/>
</dbReference>
<feature type="domain" description="Carbamoyl-phosphate synthase small subunit N-terminal" evidence="9">
    <location>
        <begin position="6"/>
        <end position="136"/>
    </location>
</feature>
<evidence type="ECO:0000256" key="6">
    <source>
        <dbReference type="ARBA" id="ARBA00022962"/>
    </source>
</evidence>
<accession>A0ABY2K079</accession>
<feature type="binding site" evidence="8">
    <location>
        <position position="269"/>
    </location>
    <ligand>
        <name>L-glutamine</name>
        <dbReference type="ChEBI" id="CHEBI:58359"/>
    </ligand>
</feature>
<dbReference type="InterPro" id="IPR035686">
    <property type="entry name" value="CPSase_GATase1"/>
</dbReference>
<dbReference type="PANTHER" id="PTHR43418">
    <property type="entry name" value="MULTIFUNCTIONAL TRYPTOPHAN BIOSYNTHESIS PROTEIN-RELATED"/>
    <property type="match status" value="1"/>
</dbReference>
<dbReference type="CDD" id="cd01744">
    <property type="entry name" value="GATase1_CPSase"/>
    <property type="match status" value="1"/>
</dbReference>
<feature type="binding site" evidence="8">
    <location>
        <position position="50"/>
    </location>
    <ligand>
        <name>L-glutamine</name>
        <dbReference type="ChEBI" id="CHEBI:58359"/>
    </ligand>
</feature>
<dbReference type="NCBIfam" id="NF009475">
    <property type="entry name" value="PRK12838.1"/>
    <property type="match status" value="1"/>
</dbReference>
<keyword evidence="5 8" id="KW-0067">ATP-binding</keyword>
<dbReference type="SUPFAM" id="SSF52021">
    <property type="entry name" value="Carbamoyl phosphate synthetase, small subunit N-terminal domain"/>
    <property type="match status" value="1"/>
</dbReference>
<keyword evidence="8" id="KW-0055">Arginine biosynthesis</keyword>
<dbReference type="EMBL" id="SPKT01000007">
    <property type="protein sequence ID" value="TFH99784.1"/>
    <property type="molecule type" value="Genomic_DNA"/>
</dbReference>
<dbReference type="Pfam" id="PF00117">
    <property type="entry name" value="GATase"/>
    <property type="match status" value="1"/>
</dbReference>
<keyword evidence="8" id="KW-0665">Pyrimidine biosynthesis</keyword>
<dbReference type="InterPro" id="IPR002474">
    <property type="entry name" value="CarbamoylP_synth_ssu_N"/>
</dbReference>
<feature type="binding site" evidence="8">
    <location>
        <position position="237"/>
    </location>
    <ligand>
        <name>L-glutamine</name>
        <dbReference type="ChEBI" id="CHEBI:58359"/>
    </ligand>
</feature>
<dbReference type="InterPro" id="IPR036480">
    <property type="entry name" value="CarbP_synth_ssu_N_sf"/>
</dbReference>
<comment type="catalytic activity">
    <reaction evidence="7 8">
        <text>hydrogencarbonate + L-glutamine + 2 ATP + H2O = carbamoyl phosphate + L-glutamate + 2 ADP + phosphate + 2 H(+)</text>
        <dbReference type="Rhea" id="RHEA:18633"/>
        <dbReference type="ChEBI" id="CHEBI:15377"/>
        <dbReference type="ChEBI" id="CHEBI:15378"/>
        <dbReference type="ChEBI" id="CHEBI:17544"/>
        <dbReference type="ChEBI" id="CHEBI:29985"/>
        <dbReference type="ChEBI" id="CHEBI:30616"/>
        <dbReference type="ChEBI" id="CHEBI:43474"/>
        <dbReference type="ChEBI" id="CHEBI:58228"/>
        <dbReference type="ChEBI" id="CHEBI:58359"/>
        <dbReference type="ChEBI" id="CHEBI:456216"/>
        <dbReference type="EC" id="6.3.5.5"/>
    </reaction>
</comment>
<dbReference type="PRINTS" id="PR00099">
    <property type="entry name" value="CPSGATASE"/>
</dbReference>
<evidence type="ECO:0000256" key="1">
    <source>
        <dbReference type="ARBA" id="ARBA00005077"/>
    </source>
</evidence>
<reference evidence="10 11" key="1">
    <citation type="submission" date="2019-03" db="EMBL/GenBank/DDBJ databases">
        <title>Reclassification of Micrococcus aloeverae and Micrococcus yunnanensis as later heterotypic synonyms of Micrococcus luteus.</title>
        <authorList>
            <person name="Huang C.-H."/>
        </authorList>
    </citation>
    <scope>NUCLEOTIDE SEQUENCE [LARGE SCALE GENOMIC DNA]</scope>
    <source>
        <strain evidence="10 11">BCRC 12151</strain>
    </source>
</reference>
<feature type="binding site" evidence="8">
    <location>
        <position position="266"/>
    </location>
    <ligand>
        <name>L-glutamine</name>
        <dbReference type="ChEBI" id="CHEBI:58359"/>
    </ligand>
</feature>
<evidence type="ECO:0000256" key="8">
    <source>
        <dbReference type="HAMAP-Rule" id="MF_01209"/>
    </source>
</evidence>
<dbReference type="EC" id="6.3.5.5" evidence="8"/>
<comment type="pathway">
    <text evidence="1 8">Amino-acid biosynthesis; L-arginine biosynthesis; carbamoyl phosphate from bicarbonate: step 1/1.</text>
</comment>
<evidence type="ECO:0000256" key="7">
    <source>
        <dbReference type="ARBA" id="ARBA00048816"/>
    </source>
</evidence>
<feature type="binding site" evidence="8">
    <location>
        <position position="309"/>
    </location>
    <ligand>
        <name>L-glutamine</name>
        <dbReference type="ChEBI" id="CHEBI:58359"/>
    </ligand>
</feature>
<dbReference type="InterPro" id="IPR017926">
    <property type="entry name" value="GATASE"/>
</dbReference>
<evidence type="ECO:0000313" key="11">
    <source>
        <dbReference type="Proteomes" id="UP000297477"/>
    </source>
</evidence>
<evidence type="ECO:0000256" key="3">
    <source>
        <dbReference type="ARBA" id="ARBA00022598"/>
    </source>
</evidence>
<evidence type="ECO:0000313" key="10">
    <source>
        <dbReference type="EMBL" id="TFH99784.1"/>
    </source>
</evidence>
<keyword evidence="3 8" id="KW-0436">Ligase</keyword>
<comment type="catalytic activity">
    <reaction evidence="8">
        <text>L-glutamine + H2O = L-glutamate + NH4(+)</text>
        <dbReference type="Rhea" id="RHEA:15889"/>
        <dbReference type="ChEBI" id="CHEBI:15377"/>
        <dbReference type="ChEBI" id="CHEBI:28938"/>
        <dbReference type="ChEBI" id="CHEBI:29985"/>
        <dbReference type="ChEBI" id="CHEBI:58359"/>
    </reaction>
</comment>
<feature type="active site" description="Nucleophile" evidence="8">
    <location>
        <position position="265"/>
    </location>
</feature>
<organism evidence="10 11">
    <name type="scientific">Micrococcus lylae</name>
    <dbReference type="NCBI Taxonomy" id="1273"/>
    <lineage>
        <taxon>Bacteria</taxon>
        <taxon>Bacillati</taxon>
        <taxon>Actinomycetota</taxon>
        <taxon>Actinomycetes</taxon>
        <taxon>Micrococcales</taxon>
        <taxon>Micrococcaceae</taxon>
        <taxon>Micrococcus</taxon>
    </lineage>
</organism>
<dbReference type="InterPro" id="IPR006274">
    <property type="entry name" value="CarbamoylP_synth_ssu"/>
</dbReference>
<dbReference type="PRINTS" id="PR00096">
    <property type="entry name" value="GATASE"/>
</dbReference>
<keyword evidence="8" id="KW-0028">Amino-acid biosynthesis</keyword>
<sequence>MSPTTDPALLVLEDGTVHRGRAYGARGATLGEAVFTTGMTGYQETLTDPSYAGQIVVQTAPHIGNTGVNAQDRESRAIWVAGYVVRDAARRPSNWRSERSLDEELETQGIVGIQDVDTRAITRTLRTEGSMKAGVFSGEQAERPVAELLEQVRSQPSMKGQSLAETVSAAEAYVVSPAEHGWAGEPVARIAALDLGMKAATPRHLAARGVEVHVLPATADFAAIQAVDPDGVFLSNGPGDPATADRQVQTLREVLDAGLPFFGICFGNQIFGRALGFGTYKLPFGHRGPNQPVMVKETGRVEITSQNHGFAVDAPRGEAVEAPESRYGRVEVSHWSLNDDVVEGLRLLDRPAFSVQFHPEATAGPRDSLGLFDRFVALLTEHRDSRSARTAEGA</sequence>
<proteinExistence type="inferred from homology"/>
<feature type="binding site" evidence="8">
    <location>
        <position position="307"/>
    </location>
    <ligand>
        <name>L-glutamine</name>
        <dbReference type="ChEBI" id="CHEBI:58359"/>
    </ligand>
</feature>
<evidence type="ECO:0000256" key="4">
    <source>
        <dbReference type="ARBA" id="ARBA00022741"/>
    </source>
</evidence>
<evidence type="ECO:0000256" key="5">
    <source>
        <dbReference type="ARBA" id="ARBA00022840"/>
    </source>
</evidence>